<dbReference type="FunCoup" id="A0A1V9X1L9">
    <property type="interactions" value="134"/>
</dbReference>
<name>A0A1V9X1L9_9ACAR</name>
<dbReference type="InterPro" id="IPR011009">
    <property type="entry name" value="Kinase-like_dom_sf"/>
</dbReference>
<dbReference type="STRING" id="418985.A0A1V9X1L9"/>
<dbReference type="Proteomes" id="UP000192247">
    <property type="component" value="Unassembled WGS sequence"/>
</dbReference>
<dbReference type="OrthoDB" id="427480at2759"/>
<dbReference type="SUPFAM" id="SSF56112">
    <property type="entry name" value="Protein kinase-like (PK-like)"/>
    <property type="match status" value="1"/>
</dbReference>
<keyword evidence="2" id="KW-1133">Transmembrane helix</keyword>
<organism evidence="4 5">
    <name type="scientific">Tropilaelaps mercedesae</name>
    <dbReference type="NCBI Taxonomy" id="418985"/>
    <lineage>
        <taxon>Eukaryota</taxon>
        <taxon>Metazoa</taxon>
        <taxon>Ecdysozoa</taxon>
        <taxon>Arthropoda</taxon>
        <taxon>Chelicerata</taxon>
        <taxon>Arachnida</taxon>
        <taxon>Acari</taxon>
        <taxon>Parasitiformes</taxon>
        <taxon>Mesostigmata</taxon>
        <taxon>Gamasina</taxon>
        <taxon>Dermanyssoidea</taxon>
        <taxon>Laelapidae</taxon>
        <taxon>Tropilaelaps</taxon>
    </lineage>
</organism>
<sequence length="422" mass="48422">MVAVISRRATRWTIMLAGFGVGGWFLLEPKTRRQAQISLQGLERFIRTVSIGATISMDYWVSMRKHGDNLSKCHTRCANRILSGCLQNGGVYVKLGQGLVAMNHILPEEYLDILEVLHDRALRDLSLKEVEQVFLEDFGNRPQELFDSFEPECVAAASLAQVFRAKTKQGEQVAVKIQYSDLRQRFLGDVWALGVLVALAAWMHPDYNFRWVLDYLRSTLVKELDFELEAQNMKKCSTQLANLEYVHVPQVVDSLTSKRVLTMEWIDGIKISQKAELLQMGYSLYDIDYKLITAFSQQVFWHGFLHADPHPGNVLVSPNPCDPRVPRLVLLDHGLYETLSDKDRLTLCSLWRSIVYNDGKGMQEHTTVLGISPEHYRIFCEILVQRPLLFRQRNGIPLAKGLDKEEMEYMKNMVARRHVPNL</sequence>
<dbReference type="InParanoid" id="A0A1V9X1L9"/>
<feature type="transmembrane region" description="Helical" evidence="2">
    <location>
        <begin position="186"/>
        <end position="203"/>
    </location>
</feature>
<comment type="similarity">
    <text evidence="1">Belongs to the protein kinase superfamily. ADCK protein kinase family.</text>
</comment>
<evidence type="ECO:0000313" key="5">
    <source>
        <dbReference type="Proteomes" id="UP000192247"/>
    </source>
</evidence>
<protein>
    <submittedName>
        <fullName evidence="4">Putative aarF domain-containing protein kinase 5-like</fullName>
    </submittedName>
</protein>
<dbReference type="AlphaFoldDB" id="A0A1V9X1L9"/>
<keyword evidence="4" id="KW-0808">Transferase</keyword>
<dbReference type="PANTHER" id="PTHR43173">
    <property type="entry name" value="ABC1 FAMILY PROTEIN"/>
    <property type="match status" value="1"/>
</dbReference>
<dbReference type="CDD" id="cd13969">
    <property type="entry name" value="ADCK1-like"/>
    <property type="match status" value="1"/>
</dbReference>
<dbReference type="Pfam" id="PF03109">
    <property type="entry name" value="ABC1"/>
    <property type="match status" value="1"/>
</dbReference>
<accession>A0A1V9X1L9</accession>
<proteinExistence type="inferred from homology"/>
<evidence type="ECO:0000256" key="2">
    <source>
        <dbReference type="SAM" id="Phobius"/>
    </source>
</evidence>
<dbReference type="InterPro" id="IPR045307">
    <property type="entry name" value="ADCK1_dom"/>
</dbReference>
<evidence type="ECO:0000259" key="3">
    <source>
        <dbReference type="Pfam" id="PF03109"/>
    </source>
</evidence>
<keyword evidence="5" id="KW-1185">Reference proteome</keyword>
<evidence type="ECO:0000313" key="4">
    <source>
        <dbReference type="EMBL" id="OQR67404.1"/>
    </source>
</evidence>
<comment type="caution">
    <text evidence="4">The sequence shown here is derived from an EMBL/GenBank/DDBJ whole genome shotgun (WGS) entry which is preliminary data.</text>
</comment>
<keyword evidence="2" id="KW-0812">Transmembrane</keyword>
<dbReference type="PANTHER" id="PTHR43173:SF28">
    <property type="entry name" value="AARF DOMAIN CONTAINING KINASE 5"/>
    <property type="match status" value="1"/>
</dbReference>
<evidence type="ECO:0000256" key="1">
    <source>
        <dbReference type="ARBA" id="ARBA00009670"/>
    </source>
</evidence>
<feature type="domain" description="ABC1 atypical kinase-like" evidence="3">
    <location>
        <begin position="123"/>
        <end position="365"/>
    </location>
</feature>
<dbReference type="EMBL" id="MNPL01028912">
    <property type="protein sequence ID" value="OQR67404.1"/>
    <property type="molecule type" value="Genomic_DNA"/>
</dbReference>
<reference evidence="4 5" key="1">
    <citation type="journal article" date="2017" name="Gigascience">
        <title>Draft genome of the honey bee ectoparasitic mite, Tropilaelaps mercedesae, is shaped by the parasitic life history.</title>
        <authorList>
            <person name="Dong X."/>
            <person name="Armstrong S.D."/>
            <person name="Xia D."/>
            <person name="Makepeace B.L."/>
            <person name="Darby A.C."/>
            <person name="Kadowaki T."/>
        </authorList>
    </citation>
    <scope>NUCLEOTIDE SEQUENCE [LARGE SCALE GENOMIC DNA]</scope>
    <source>
        <strain evidence="4">Wuxi-XJTLU</strain>
    </source>
</reference>
<dbReference type="InterPro" id="IPR004147">
    <property type="entry name" value="ABC1_dom"/>
</dbReference>
<gene>
    <name evidence="4" type="ORF">BIW11_13551</name>
</gene>
<dbReference type="GO" id="GO:0016301">
    <property type="term" value="F:kinase activity"/>
    <property type="evidence" value="ECO:0007669"/>
    <property type="project" value="UniProtKB-KW"/>
</dbReference>
<dbReference type="InterPro" id="IPR051130">
    <property type="entry name" value="Mito_struct-func_regulator"/>
</dbReference>
<keyword evidence="4" id="KW-0418">Kinase</keyword>
<keyword evidence="2" id="KW-0472">Membrane</keyword>
<feature type="transmembrane region" description="Helical" evidence="2">
    <location>
        <begin position="12"/>
        <end position="27"/>
    </location>
</feature>